<keyword evidence="1" id="KW-0812">Transmembrane</keyword>
<dbReference type="Proteomes" id="UP000279833">
    <property type="component" value="Unassembled WGS sequence"/>
</dbReference>
<protein>
    <submittedName>
        <fullName evidence="4">Transmembrane protein</fullName>
    </submittedName>
</protein>
<dbReference type="WBParaSite" id="SCUD_0001474901-mRNA-1">
    <property type="protein sequence ID" value="SCUD_0001474901-mRNA-1"/>
    <property type="gene ID" value="SCUD_0001474901"/>
</dbReference>
<gene>
    <name evidence="2" type="ORF">SCUD_LOCUS14744</name>
</gene>
<reference evidence="2 3" key="2">
    <citation type="submission" date="2018-11" db="EMBL/GenBank/DDBJ databases">
        <authorList>
            <consortium name="Pathogen Informatics"/>
        </authorList>
    </citation>
    <scope>NUCLEOTIDE SEQUENCE [LARGE SCALE GENOMIC DNA]</scope>
    <source>
        <strain evidence="2">Dakar</strain>
        <strain evidence="3">Dakar, Senegal</strain>
    </source>
</reference>
<evidence type="ECO:0000256" key="1">
    <source>
        <dbReference type="SAM" id="Phobius"/>
    </source>
</evidence>
<keyword evidence="1" id="KW-1133">Transmembrane helix</keyword>
<evidence type="ECO:0000313" key="2">
    <source>
        <dbReference type="EMBL" id="VDP57323.1"/>
    </source>
</evidence>
<keyword evidence="1" id="KW-0472">Membrane</keyword>
<dbReference type="EMBL" id="UZAK01036978">
    <property type="protein sequence ID" value="VDP57323.1"/>
    <property type="molecule type" value="Genomic_DNA"/>
</dbReference>
<feature type="transmembrane region" description="Helical" evidence="1">
    <location>
        <begin position="20"/>
        <end position="45"/>
    </location>
</feature>
<proteinExistence type="predicted"/>
<accession>A0A183KI91</accession>
<sequence>MVELEEMQFSLFLTSSGTDVINVVIRVELSGLSLTLIIGVIIELFDKVAFKRNALEANKSNNVELILVGKKPSEYSFVHNKCCS</sequence>
<organism evidence="4">
    <name type="scientific">Schistosoma curassoni</name>
    <dbReference type="NCBI Taxonomy" id="6186"/>
    <lineage>
        <taxon>Eukaryota</taxon>
        <taxon>Metazoa</taxon>
        <taxon>Spiralia</taxon>
        <taxon>Lophotrochozoa</taxon>
        <taxon>Platyhelminthes</taxon>
        <taxon>Trematoda</taxon>
        <taxon>Digenea</taxon>
        <taxon>Strigeidida</taxon>
        <taxon>Schistosomatoidea</taxon>
        <taxon>Schistosomatidae</taxon>
        <taxon>Schistosoma</taxon>
    </lineage>
</organism>
<evidence type="ECO:0000313" key="3">
    <source>
        <dbReference type="Proteomes" id="UP000279833"/>
    </source>
</evidence>
<name>A0A183KI91_9TREM</name>
<evidence type="ECO:0000313" key="4">
    <source>
        <dbReference type="WBParaSite" id="SCUD_0001474901-mRNA-1"/>
    </source>
</evidence>
<dbReference type="AlphaFoldDB" id="A0A183KI91"/>
<keyword evidence="3" id="KW-1185">Reference proteome</keyword>
<reference evidence="4" key="1">
    <citation type="submission" date="2016-06" db="UniProtKB">
        <authorList>
            <consortium name="WormBaseParasite"/>
        </authorList>
    </citation>
    <scope>IDENTIFICATION</scope>
</reference>